<dbReference type="SUPFAM" id="SSF55298">
    <property type="entry name" value="YjgF-like"/>
    <property type="match status" value="1"/>
</dbReference>
<sequence length="149" mass="15622">MRGIAAAVLILSADAGAAPLDWPVVEYFPAPAAGGQPAPYANAVRVGDMLYLSGQTGDVDGQLKDGFEAQARQTMENVGAVLKERGLGFADVVKCTVMLSDMSKWPAFNAIYVPYFPIGKLPARSAIGANGLAGGALIELECWAHARQK</sequence>
<dbReference type="Pfam" id="PF01042">
    <property type="entry name" value="Ribonuc_L-PSP"/>
    <property type="match status" value="1"/>
</dbReference>
<gene>
    <name evidence="2" type="ORF">LZ518_09930</name>
</gene>
<evidence type="ECO:0000256" key="1">
    <source>
        <dbReference type="SAM" id="SignalP"/>
    </source>
</evidence>
<reference evidence="2" key="1">
    <citation type="submission" date="2022-05" db="EMBL/GenBank/DDBJ databases">
        <authorList>
            <person name="Jo J.-H."/>
            <person name="Im W.-T."/>
        </authorList>
    </citation>
    <scope>NUCLEOTIDE SEQUENCE</scope>
    <source>
        <strain evidence="2">RB56-2</strain>
    </source>
</reference>
<evidence type="ECO:0000313" key="3">
    <source>
        <dbReference type="Proteomes" id="UP001165383"/>
    </source>
</evidence>
<proteinExistence type="predicted"/>
<organism evidence="2 3">
    <name type="scientific">Sphingomonas brevis</name>
    <dbReference type="NCBI Taxonomy" id="2908206"/>
    <lineage>
        <taxon>Bacteria</taxon>
        <taxon>Pseudomonadati</taxon>
        <taxon>Pseudomonadota</taxon>
        <taxon>Alphaproteobacteria</taxon>
        <taxon>Sphingomonadales</taxon>
        <taxon>Sphingomonadaceae</taxon>
        <taxon>Sphingomonas</taxon>
    </lineage>
</organism>
<name>A0ABT0SBF4_9SPHN</name>
<dbReference type="InterPro" id="IPR006175">
    <property type="entry name" value="YjgF/YER057c/UK114"/>
</dbReference>
<dbReference type="CDD" id="cd00448">
    <property type="entry name" value="YjgF_YER057c_UK114_family"/>
    <property type="match status" value="1"/>
</dbReference>
<dbReference type="InterPro" id="IPR035959">
    <property type="entry name" value="RutC-like_sf"/>
</dbReference>
<dbReference type="EMBL" id="JAMGBB010000001">
    <property type="protein sequence ID" value="MCL6741449.1"/>
    <property type="molecule type" value="Genomic_DNA"/>
</dbReference>
<feature type="signal peptide" evidence="1">
    <location>
        <begin position="1"/>
        <end position="17"/>
    </location>
</feature>
<evidence type="ECO:0000313" key="2">
    <source>
        <dbReference type="EMBL" id="MCL6741449.1"/>
    </source>
</evidence>
<feature type="chain" id="PRO_5045484129" evidence="1">
    <location>
        <begin position="18"/>
        <end position="149"/>
    </location>
</feature>
<keyword evidence="3" id="KW-1185">Reference proteome</keyword>
<dbReference type="PANTHER" id="PTHR11803:SF39">
    <property type="entry name" value="2-IMINOBUTANOATE_2-IMINOPROPANOATE DEAMINASE"/>
    <property type="match status" value="1"/>
</dbReference>
<dbReference type="PANTHER" id="PTHR11803">
    <property type="entry name" value="2-IMINOBUTANOATE/2-IMINOPROPANOATE DEAMINASE RIDA"/>
    <property type="match status" value="1"/>
</dbReference>
<dbReference type="RefSeq" id="WP_249915832.1">
    <property type="nucleotide sequence ID" value="NZ_JAMGBB010000001.1"/>
</dbReference>
<protein>
    <submittedName>
        <fullName evidence="2">RidA family protein</fullName>
    </submittedName>
</protein>
<keyword evidence="1" id="KW-0732">Signal</keyword>
<dbReference type="Gene3D" id="3.30.1330.40">
    <property type="entry name" value="RutC-like"/>
    <property type="match status" value="1"/>
</dbReference>
<dbReference type="Proteomes" id="UP001165383">
    <property type="component" value="Unassembled WGS sequence"/>
</dbReference>
<accession>A0ABT0SBF4</accession>
<comment type="caution">
    <text evidence="2">The sequence shown here is derived from an EMBL/GenBank/DDBJ whole genome shotgun (WGS) entry which is preliminary data.</text>
</comment>